<reference evidence="7" key="1">
    <citation type="journal article" date="2017" name="Genome Announc.">
        <title>Draft Genome Sequence of Terrimicrobium sacchariphilum NM-5T, a Facultative Anaerobic Soil Bacterium of the Class Spartobacteria.</title>
        <authorList>
            <person name="Qiu Y.L."/>
            <person name="Tourlousse D.M."/>
            <person name="Matsuura N."/>
            <person name="Ohashi A."/>
            <person name="Sekiguchi Y."/>
        </authorList>
    </citation>
    <scope>NUCLEOTIDE SEQUENCE [LARGE SCALE GENOMIC DNA]</scope>
    <source>
        <strain evidence="7">NM-5</strain>
    </source>
</reference>
<dbReference type="Pfam" id="PF00356">
    <property type="entry name" value="LacI"/>
    <property type="match status" value="1"/>
</dbReference>
<evidence type="ECO:0000256" key="3">
    <source>
        <dbReference type="ARBA" id="ARBA00023163"/>
    </source>
</evidence>
<dbReference type="InterPro" id="IPR028082">
    <property type="entry name" value="Peripla_BP_I"/>
</dbReference>
<keyword evidence="7" id="KW-1185">Reference proteome</keyword>
<dbReference type="GO" id="GO:0000976">
    <property type="term" value="F:transcription cis-regulatory region binding"/>
    <property type="evidence" value="ECO:0007669"/>
    <property type="project" value="TreeGrafter"/>
</dbReference>
<organism evidence="6 7">
    <name type="scientific">Terrimicrobium sacchariphilum</name>
    <dbReference type="NCBI Taxonomy" id="690879"/>
    <lineage>
        <taxon>Bacteria</taxon>
        <taxon>Pseudomonadati</taxon>
        <taxon>Verrucomicrobiota</taxon>
        <taxon>Terrimicrobiia</taxon>
        <taxon>Terrimicrobiales</taxon>
        <taxon>Terrimicrobiaceae</taxon>
        <taxon>Terrimicrobium</taxon>
    </lineage>
</organism>
<accession>A0A146GB73</accession>
<dbReference type="PANTHER" id="PTHR30146:SF109">
    <property type="entry name" value="HTH-TYPE TRANSCRIPTIONAL REGULATOR GALS"/>
    <property type="match status" value="1"/>
</dbReference>
<dbReference type="RefSeq" id="WP_169809635.1">
    <property type="nucleotide sequence ID" value="NZ_BDCO01000002.1"/>
</dbReference>
<keyword evidence="1" id="KW-0805">Transcription regulation</keyword>
<feature type="domain" description="HTH lacI-type" evidence="5">
    <location>
        <begin position="24"/>
        <end position="78"/>
    </location>
</feature>
<dbReference type="EMBL" id="BDCO01000002">
    <property type="protein sequence ID" value="GAT34037.1"/>
    <property type="molecule type" value="Genomic_DNA"/>
</dbReference>
<dbReference type="SUPFAM" id="SSF53822">
    <property type="entry name" value="Periplasmic binding protein-like I"/>
    <property type="match status" value="1"/>
</dbReference>
<evidence type="ECO:0000313" key="7">
    <source>
        <dbReference type="Proteomes" id="UP000076023"/>
    </source>
</evidence>
<dbReference type="InterPro" id="IPR000843">
    <property type="entry name" value="HTH_LacI"/>
</dbReference>
<dbReference type="InterPro" id="IPR010982">
    <property type="entry name" value="Lambda_DNA-bd_dom_sf"/>
</dbReference>
<evidence type="ECO:0000256" key="1">
    <source>
        <dbReference type="ARBA" id="ARBA00023015"/>
    </source>
</evidence>
<protein>
    <submittedName>
        <fullName evidence="6">LacI family transcriptional regulator</fullName>
    </submittedName>
</protein>
<keyword evidence="3" id="KW-0804">Transcription</keyword>
<dbReference type="GO" id="GO:0003700">
    <property type="term" value="F:DNA-binding transcription factor activity"/>
    <property type="evidence" value="ECO:0007669"/>
    <property type="project" value="TreeGrafter"/>
</dbReference>
<dbReference type="PROSITE" id="PS50932">
    <property type="entry name" value="HTH_LACI_2"/>
    <property type="match status" value="1"/>
</dbReference>
<sequence length="373" mass="41533">MKSSKKKGAPDPPPEEPRIVPGRVSIRDLAAIACVSRTTVSLALRDSHRVSAQVRQEIQKLAAEHNYRSNPMVTALMQQVRSKRAIKDSATIAFVTSSHTREEWKNYSFNRQIWEGALAEATRLGFRLEEFWAGPGARDIPALAGMLYHRGIRALCFAPMAWPHPRFELPWERFVAIACTASTGIAELPVVRSDHTHGMHTLLSRLRGLGAQSIGVAISLEDDERIAHAWSAGVHTFCLTSPDTAVHLLRLKDYNDFEGFAAWFQKTRPQVMVGLQSTVPAFLDRLGMDGKIAYASLDVLTEELDEIAGIFQDPLYLGRRGVEYVSKAIYDQVFGLPTHPESIVVRGRFVDGRSLAPLLKAPGRRKTKTASRR</sequence>
<dbReference type="SMART" id="SM00354">
    <property type="entry name" value="HTH_LACI"/>
    <property type="match status" value="1"/>
</dbReference>
<keyword evidence="2" id="KW-0238">DNA-binding</keyword>
<comment type="caution">
    <text evidence="6">The sequence shown here is derived from an EMBL/GenBank/DDBJ whole genome shotgun (WGS) entry which is preliminary data.</text>
</comment>
<evidence type="ECO:0000256" key="2">
    <source>
        <dbReference type="ARBA" id="ARBA00023125"/>
    </source>
</evidence>
<evidence type="ECO:0000256" key="4">
    <source>
        <dbReference type="SAM" id="MobiDB-lite"/>
    </source>
</evidence>
<evidence type="ECO:0000259" key="5">
    <source>
        <dbReference type="PROSITE" id="PS50932"/>
    </source>
</evidence>
<dbReference type="Proteomes" id="UP000076023">
    <property type="component" value="Unassembled WGS sequence"/>
</dbReference>
<proteinExistence type="predicted"/>
<gene>
    <name evidence="6" type="ORF">TSACC_22460</name>
</gene>
<dbReference type="PROSITE" id="PS00356">
    <property type="entry name" value="HTH_LACI_1"/>
    <property type="match status" value="1"/>
</dbReference>
<evidence type="ECO:0000313" key="6">
    <source>
        <dbReference type="EMBL" id="GAT34037.1"/>
    </source>
</evidence>
<feature type="region of interest" description="Disordered" evidence="4">
    <location>
        <begin position="1"/>
        <end position="21"/>
    </location>
</feature>
<dbReference type="InParanoid" id="A0A146GB73"/>
<name>A0A146GB73_TERSA</name>
<dbReference type="AlphaFoldDB" id="A0A146GB73"/>
<dbReference type="CDD" id="cd01392">
    <property type="entry name" value="HTH_LacI"/>
    <property type="match status" value="1"/>
</dbReference>
<dbReference type="STRING" id="690879.TSACC_22460"/>
<dbReference type="PANTHER" id="PTHR30146">
    <property type="entry name" value="LACI-RELATED TRANSCRIPTIONAL REPRESSOR"/>
    <property type="match status" value="1"/>
</dbReference>
<dbReference type="Gene3D" id="1.10.260.40">
    <property type="entry name" value="lambda repressor-like DNA-binding domains"/>
    <property type="match status" value="1"/>
</dbReference>
<dbReference type="SUPFAM" id="SSF47413">
    <property type="entry name" value="lambda repressor-like DNA-binding domains"/>
    <property type="match status" value="1"/>
</dbReference>